<feature type="transmembrane region" description="Helical" evidence="7">
    <location>
        <begin position="135"/>
        <end position="153"/>
    </location>
</feature>
<feature type="transmembrane region" description="Helical" evidence="7">
    <location>
        <begin position="41"/>
        <end position="59"/>
    </location>
</feature>
<protein>
    <submittedName>
        <fullName evidence="8">ABC Mn2+/Zn2+ transporter inner membrane subunit</fullName>
    </submittedName>
</protein>
<keyword evidence="6" id="KW-0813">Transport</keyword>
<dbReference type="PANTHER" id="PTHR30477">
    <property type="entry name" value="ABC-TRANSPORTER METAL-BINDING PROTEIN"/>
    <property type="match status" value="1"/>
</dbReference>
<evidence type="ECO:0000256" key="7">
    <source>
        <dbReference type="SAM" id="Phobius"/>
    </source>
</evidence>
<reference evidence="8 9" key="1">
    <citation type="journal article" date="2017" name="ISME J.">
        <title>An acid-tolerant ammonia-oxidizing ?-proteobacterium from soil.</title>
        <authorList>
            <person name="Hayatsu M."/>
            <person name="Tago K."/>
            <person name="Uchiyama I."/>
            <person name="Toyoda A."/>
            <person name="Wang Y."/>
            <person name="Shimomura Y."/>
            <person name="Okubo T."/>
            <person name="Kurisu F."/>
            <person name="Hirono Y."/>
            <person name="Nonaka K."/>
            <person name="Akiyama H."/>
            <person name="Itoh T."/>
            <person name="Takami H."/>
        </authorList>
    </citation>
    <scope>NUCLEOTIDE SEQUENCE [LARGE SCALE GENOMIC DNA]</scope>
    <source>
        <strain evidence="8 9">TAO100</strain>
    </source>
</reference>
<organism evidence="8 9">
    <name type="scientific">Candidatus Nitrosoglobus terrae</name>
    <dbReference type="NCBI Taxonomy" id="1630141"/>
    <lineage>
        <taxon>Bacteria</taxon>
        <taxon>Pseudomonadati</taxon>
        <taxon>Pseudomonadota</taxon>
        <taxon>Gammaproteobacteria</taxon>
        <taxon>Chromatiales</taxon>
        <taxon>Chromatiaceae</taxon>
        <taxon>Candidatus Nitrosoglobus</taxon>
    </lineage>
</organism>
<evidence type="ECO:0000256" key="2">
    <source>
        <dbReference type="ARBA" id="ARBA00008034"/>
    </source>
</evidence>
<proteinExistence type="inferred from homology"/>
<dbReference type="Pfam" id="PF00950">
    <property type="entry name" value="ABC-3"/>
    <property type="match status" value="1"/>
</dbReference>
<keyword evidence="4 7" id="KW-1133">Transmembrane helix</keyword>
<dbReference type="GO" id="GO:0055085">
    <property type="term" value="P:transmembrane transport"/>
    <property type="evidence" value="ECO:0007669"/>
    <property type="project" value="InterPro"/>
</dbReference>
<dbReference type="EMBL" id="AP014836">
    <property type="protein sequence ID" value="BAW80910.1"/>
    <property type="molecule type" value="Genomic_DNA"/>
</dbReference>
<dbReference type="Gene3D" id="1.10.3470.10">
    <property type="entry name" value="ABC transporter involved in vitamin B12 uptake, BtuC"/>
    <property type="match status" value="1"/>
</dbReference>
<evidence type="ECO:0000256" key="1">
    <source>
        <dbReference type="ARBA" id="ARBA00004141"/>
    </source>
</evidence>
<dbReference type="PANTHER" id="PTHR30477:SF18">
    <property type="entry name" value="METAL TRANSPORT SYSTEM MEMBRANE PROTEIN CT_417-RELATED"/>
    <property type="match status" value="1"/>
</dbReference>
<dbReference type="RefSeq" id="WP_096527407.1">
    <property type="nucleotide sequence ID" value="NZ_AP014836.1"/>
</dbReference>
<evidence type="ECO:0000313" key="9">
    <source>
        <dbReference type="Proteomes" id="UP000243679"/>
    </source>
</evidence>
<evidence type="ECO:0000256" key="5">
    <source>
        <dbReference type="ARBA" id="ARBA00023136"/>
    </source>
</evidence>
<dbReference type="SUPFAM" id="SSF81345">
    <property type="entry name" value="ABC transporter involved in vitamin B12 uptake, BtuC"/>
    <property type="match status" value="1"/>
</dbReference>
<keyword evidence="3 6" id="KW-0812">Transmembrane</keyword>
<accession>A0A1Q2SP48</accession>
<comment type="subcellular location">
    <subcellularLocation>
        <location evidence="6">Cell membrane</location>
        <topology evidence="6">Multi-pass membrane protein</topology>
    </subcellularLocation>
    <subcellularLocation>
        <location evidence="1">Membrane</location>
        <topology evidence="1">Multi-pass membrane protein</topology>
    </subcellularLocation>
</comment>
<dbReference type="Proteomes" id="UP000243679">
    <property type="component" value="Chromosome"/>
</dbReference>
<dbReference type="InterPro" id="IPR001626">
    <property type="entry name" value="ABC_TroCD"/>
</dbReference>
<evidence type="ECO:0000256" key="3">
    <source>
        <dbReference type="ARBA" id="ARBA00022692"/>
    </source>
</evidence>
<dbReference type="KEGG" id="ntt:TAO_1540"/>
<evidence type="ECO:0000256" key="6">
    <source>
        <dbReference type="RuleBase" id="RU003943"/>
    </source>
</evidence>
<dbReference type="GO" id="GO:0010043">
    <property type="term" value="P:response to zinc ion"/>
    <property type="evidence" value="ECO:0007669"/>
    <property type="project" value="TreeGrafter"/>
</dbReference>
<sequence length="276" mass="29894">MTLWEALVTATFLHHALAAGILASLGCGVMGSFVVVKRIGFLAGGIAHAVLGGMGAAYYLGKNPLAGALIAALLAALLIGWVNQRWQEREDTLISALWSMGMAVGIIFISQTPGYNIDLMSYLFGNILMVSQEQLYLMIAVDAVIIFTVTLFYKQFLAISFDEEFARLRGVPVTFFYLLLLCMVALTVVLLIQIVGLILVIALLMLPAAIAGQYMRSLARMMLLAAILGTLFTSAGIVISYEPDFPVGPTIVLVAGGAYLFSTLSIGLRQHWRIRR</sequence>
<gene>
    <name evidence="8" type="ORF">TAO_1540</name>
</gene>
<dbReference type="InterPro" id="IPR037294">
    <property type="entry name" value="ABC_BtuC-like"/>
</dbReference>
<feature type="transmembrane region" description="Helical" evidence="7">
    <location>
        <begin position="94"/>
        <end position="115"/>
    </location>
</feature>
<dbReference type="CDD" id="cd06550">
    <property type="entry name" value="TM_ABC_iron-siderophores_like"/>
    <property type="match status" value="1"/>
</dbReference>
<comment type="similarity">
    <text evidence="2 6">Belongs to the ABC-3 integral membrane protein family.</text>
</comment>
<feature type="transmembrane region" description="Helical" evidence="7">
    <location>
        <begin position="198"/>
        <end position="215"/>
    </location>
</feature>
<keyword evidence="9" id="KW-1185">Reference proteome</keyword>
<dbReference type="GO" id="GO:0043190">
    <property type="term" value="C:ATP-binding cassette (ABC) transporter complex"/>
    <property type="evidence" value="ECO:0007669"/>
    <property type="project" value="InterPro"/>
</dbReference>
<name>A0A1Q2SP48_9GAMM</name>
<dbReference type="AlphaFoldDB" id="A0A1Q2SP48"/>
<feature type="transmembrane region" description="Helical" evidence="7">
    <location>
        <begin position="247"/>
        <end position="268"/>
    </location>
</feature>
<evidence type="ECO:0000313" key="8">
    <source>
        <dbReference type="EMBL" id="BAW80910.1"/>
    </source>
</evidence>
<feature type="transmembrane region" description="Helical" evidence="7">
    <location>
        <begin position="65"/>
        <end position="82"/>
    </location>
</feature>
<keyword evidence="5 7" id="KW-0472">Membrane</keyword>
<evidence type="ECO:0000256" key="4">
    <source>
        <dbReference type="ARBA" id="ARBA00022989"/>
    </source>
</evidence>
<feature type="transmembrane region" description="Helical" evidence="7">
    <location>
        <begin position="222"/>
        <end position="241"/>
    </location>
</feature>
<feature type="transmembrane region" description="Helical" evidence="7">
    <location>
        <begin position="12"/>
        <end position="34"/>
    </location>
</feature>
<feature type="transmembrane region" description="Helical" evidence="7">
    <location>
        <begin position="174"/>
        <end position="192"/>
    </location>
</feature>
<dbReference type="OrthoDB" id="9783937at2"/>